<organism evidence="3">
    <name type="scientific">Chromera velia CCMP2878</name>
    <dbReference type="NCBI Taxonomy" id="1169474"/>
    <lineage>
        <taxon>Eukaryota</taxon>
        <taxon>Sar</taxon>
        <taxon>Alveolata</taxon>
        <taxon>Colpodellida</taxon>
        <taxon>Chromeraceae</taxon>
        <taxon>Chromera</taxon>
    </lineage>
</organism>
<evidence type="ECO:0000256" key="1">
    <source>
        <dbReference type="SAM" id="MobiDB-lite"/>
    </source>
</evidence>
<feature type="chain" id="PRO_5005191330" evidence="2">
    <location>
        <begin position="21"/>
        <end position="177"/>
    </location>
</feature>
<name>A0A0G4HAU5_9ALVE</name>
<dbReference type="VEuPathDB" id="CryptoDB:Cvel_25761"/>
<sequence length="177" mass="18872">MGGTQVFVLSLSVLSVICSGAFLQRQMQGSSSSTPPTAIHKFTKPPPKSDKSYCFGKPCKTVLASDLSANPPLAVCGEFDLKIGSASAVKVPYCWMAANQADSIILADHITYPQPAKYSECASDDTKWSCFHCEFGGWDGRVLPALTSSGEQKSWTIEGAKTDIPSDIPKNDAWGGC</sequence>
<gene>
    <name evidence="3" type="ORF">Cvel_25761</name>
</gene>
<keyword evidence="2" id="KW-0732">Signal</keyword>
<feature type="region of interest" description="Disordered" evidence="1">
    <location>
        <begin position="28"/>
        <end position="50"/>
    </location>
</feature>
<evidence type="ECO:0000313" key="3">
    <source>
        <dbReference type="EMBL" id="CEM41078.1"/>
    </source>
</evidence>
<feature type="signal peptide" evidence="2">
    <location>
        <begin position="1"/>
        <end position="20"/>
    </location>
</feature>
<dbReference type="AlphaFoldDB" id="A0A0G4HAU5"/>
<reference evidence="3" key="1">
    <citation type="submission" date="2014-11" db="EMBL/GenBank/DDBJ databases">
        <authorList>
            <person name="Otto D Thomas"/>
            <person name="Naeem Raeece"/>
        </authorList>
    </citation>
    <scope>NUCLEOTIDE SEQUENCE</scope>
</reference>
<proteinExistence type="predicted"/>
<accession>A0A0G4HAU5</accession>
<dbReference type="EMBL" id="CDMZ01002167">
    <property type="protein sequence ID" value="CEM41078.1"/>
    <property type="molecule type" value="Genomic_DNA"/>
</dbReference>
<evidence type="ECO:0000256" key="2">
    <source>
        <dbReference type="SAM" id="SignalP"/>
    </source>
</evidence>
<protein>
    <submittedName>
        <fullName evidence="3">Uncharacterized protein</fullName>
    </submittedName>
</protein>